<protein>
    <recommendedName>
        <fullName evidence="4">BZIP domain-containing protein</fullName>
    </recommendedName>
</protein>
<dbReference type="OrthoDB" id="5086080at2759"/>
<organism evidence="2 3">
    <name type="scientific">Aspergillus bertholletiae</name>
    <dbReference type="NCBI Taxonomy" id="1226010"/>
    <lineage>
        <taxon>Eukaryota</taxon>
        <taxon>Fungi</taxon>
        <taxon>Dikarya</taxon>
        <taxon>Ascomycota</taxon>
        <taxon>Pezizomycotina</taxon>
        <taxon>Eurotiomycetes</taxon>
        <taxon>Eurotiomycetidae</taxon>
        <taxon>Eurotiales</taxon>
        <taxon>Aspergillaceae</taxon>
        <taxon>Aspergillus</taxon>
        <taxon>Aspergillus subgen. Circumdati</taxon>
    </lineage>
</organism>
<dbReference type="CDD" id="cd14688">
    <property type="entry name" value="bZIP_YAP"/>
    <property type="match status" value="1"/>
</dbReference>
<sequence>MPLSSIERKRATDRKAQQARRERTRNKIAELEQELEYYKKLSQEGNTGIQQECVRLRQENKHLRQRLGAINAIMAIDTALPLPLSLPIPQELLHYEENKVPERSSRSIQGSKFSPECFNSYEPLTHLEMARIYDQVYEVEPDKVSKVQKVDISVIVKAINEGWGALDCLANENPLVRILRDIDQHLFRESNEILRLAVMYKNYHLLKYLIAPGEENIKGLPQWIQPEATGPTIPRANILFFPWPFMRQALNRHYARYSFDDKFAYEMLRCYRFYWPFPFQNAFSFDKEHQTYEISTLFREFCHNLSSWGMDGSFLCTYPEFTDGFRSLVLGEV</sequence>
<reference evidence="2 3" key="1">
    <citation type="submission" date="2019-04" db="EMBL/GenBank/DDBJ databases">
        <title>Friends and foes A comparative genomics studyof 23 Aspergillus species from section Flavi.</title>
        <authorList>
            <consortium name="DOE Joint Genome Institute"/>
            <person name="Kjaerbolling I."/>
            <person name="Vesth T."/>
            <person name="Frisvad J.C."/>
            <person name="Nybo J.L."/>
            <person name="Theobald S."/>
            <person name="Kildgaard S."/>
            <person name="Isbrandt T."/>
            <person name="Kuo A."/>
            <person name="Sato A."/>
            <person name="Lyhne E.K."/>
            <person name="Kogle M.E."/>
            <person name="Wiebenga A."/>
            <person name="Kun R.S."/>
            <person name="Lubbers R.J."/>
            <person name="Makela M.R."/>
            <person name="Barry K."/>
            <person name="Chovatia M."/>
            <person name="Clum A."/>
            <person name="Daum C."/>
            <person name="Haridas S."/>
            <person name="He G."/>
            <person name="LaButti K."/>
            <person name="Lipzen A."/>
            <person name="Mondo S."/>
            <person name="Riley R."/>
            <person name="Salamov A."/>
            <person name="Simmons B.A."/>
            <person name="Magnuson J.K."/>
            <person name="Henrissat B."/>
            <person name="Mortensen U.H."/>
            <person name="Larsen T.O."/>
            <person name="Devries R.P."/>
            <person name="Grigoriev I.V."/>
            <person name="Machida M."/>
            <person name="Baker S.E."/>
            <person name="Andersen M.R."/>
        </authorList>
    </citation>
    <scope>NUCLEOTIDE SEQUENCE [LARGE SCALE GENOMIC DNA]</scope>
    <source>
        <strain evidence="2 3">IBT 29228</strain>
    </source>
</reference>
<dbReference type="PANTHER" id="PTHR37012">
    <property type="entry name" value="B-ZIP TRANSCRIPTION FACTOR (EUROFUNG)-RELATED"/>
    <property type="match status" value="1"/>
</dbReference>
<evidence type="ECO:0008006" key="4">
    <source>
        <dbReference type="Google" id="ProtNLM"/>
    </source>
</evidence>
<evidence type="ECO:0000313" key="3">
    <source>
        <dbReference type="Proteomes" id="UP000326198"/>
    </source>
</evidence>
<gene>
    <name evidence="2" type="ORF">BDV26DRAFT_274560</name>
</gene>
<dbReference type="Pfam" id="PF11905">
    <property type="entry name" value="DUF3425"/>
    <property type="match status" value="1"/>
</dbReference>
<dbReference type="AlphaFoldDB" id="A0A5N7AQT8"/>
<dbReference type="PANTHER" id="PTHR37012:SF7">
    <property type="entry name" value="B-ZIP TRANSCRIPTION FACTOR (EUROFUNG)-RELATED"/>
    <property type="match status" value="1"/>
</dbReference>
<evidence type="ECO:0000256" key="1">
    <source>
        <dbReference type="SAM" id="MobiDB-lite"/>
    </source>
</evidence>
<dbReference type="InterPro" id="IPR021833">
    <property type="entry name" value="DUF3425"/>
</dbReference>
<dbReference type="InterPro" id="IPR046347">
    <property type="entry name" value="bZIP_sf"/>
</dbReference>
<name>A0A5N7AQT8_9EURO</name>
<dbReference type="GO" id="GO:0003700">
    <property type="term" value="F:DNA-binding transcription factor activity"/>
    <property type="evidence" value="ECO:0007669"/>
    <property type="project" value="InterPro"/>
</dbReference>
<dbReference type="Proteomes" id="UP000326198">
    <property type="component" value="Unassembled WGS sequence"/>
</dbReference>
<keyword evidence="3" id="KW-1185">Reference proteome</keyword>
<dbReference type="SUPFAM" id="SSF57959">
    <property type="entry name" value="Leucine zipper domain"/>
    <property type="match status" value="1"/>
</dbReference>
<proteinExistence type="predicted"/>
<accession>A0A5N7AQT8</accession>
<dbReference type="Gene3D" id="1.20.5.170">
    <property type="match status" value="1"/>
</dbReference>
<feature type="region of interest" description="Disordered" evidence="1">
    <location>
        <begin position="1"/>
        <end position="25"/>
    </location>
</feature>
<evidence type="ECO:0000313" key="2">
    <source>
        <dbReference type="EMBL" id="KAE8372224.1"/>
    </source>
</evidence>
<dbReference type="EMBL" id="ML736369">
    <property type="protein sequence ID" value="KAE8372224.1"/>
    <property type="molecule type" value="Genomic_DNA"/>
</dbReference>